<accession>A0ABW0W664</accession>
<comment type="caution">
    <text evidence="1">The sequence shown here is derived from an EMBL/GenBank/DDBJ whole genome shotgun (WGS) entry which is preliminary data.</text>
</comment>
<dbReference type="SUPFAM" id="SSF46785">
    <property type="entry name" value="Winged helix' DNA-binding domain"/>
    <property type="match status" value="1"/>
</dbReference>
<dbReference type="InterPro" id="IPR036390">
    <property type="entry name" value="WH_DNA-bd_sf"/>
</dbReference>
<dbReference type="Gene3D" id="1.10.10.10">
    <property type="entry name" value="Winged helix-like DNA-binding domain superfamily/Winged helix DNA-binding domain"/>
    <property type="match status" value="1"/>
</dbReference>
<dbReference type="EMBL" id="JBHSOW010000131">
    <property type="protein sequence ID" value="MFC5653685.1"/>
    <property type="molecule type" value="Genomic_DNA"/>
</dbReference>
<proteinExistence type="predicted"/>
<dbReference type="InterPro" id="IPR036388">
    <property type="entry name" value="WH-like_DNA-bd_sf"/>
</dbReference>
<organism evidence="1 2">
    <name type="scientific">Paenibacillus solisilvae</name>
    <dbReference type="NCBI Taxonomy" id="2486751"/>
    <lineage>
        <taxon>Bacteria</taxon>
        <taxon>Bacillati</taxon>
        <taxon>Bacillota</taxon>
        <taxon>Bacilli</taxon>
        <taxon>Bacillales</taxon>
        <taxon>Paenibacillaceae</taxon>
        <taxon>Paenibacillus</taxon>
    </lineage>
</organism>
<dbReference type="Proteomes" id="UP001596047">
    <property type="component" value="Unassembled WGS sequence"/>
</dbReference>
<evidence type="ECO:0000313" key="2">
    <source>
        <dbReference type="Proteomes" id="UP001596047"/>
    </source>
</evidence>
<evidence type="ECO:0000313" key="1">
    <source>
        <dbReference type="EMBL" id="MFC5653685.1"/>
    </source>
</evidence>
<name>A0ABW0W664_9BACL</name>
<keyword evidence="2" id="KW-1185">Reference proteome</keyword>
<sequence length="120" mass="13341">MKNKPERAIPSHKKLIYTEVAEQGTVSKAELLTSSKLTSSTLTRLLDDMVAEGLIQETGRGPSSGGRRPILYQIKPDYGYIFGLDISRISSTLGLFDMQMNPKSLVRWRMDEAYDTGTNG</sequence>
<dbReference type="RefSeq" id="WP_379192500.1">
    <property type="nucleotide sequence ID" value="NZ_JBHSOW010000131.1"/>
</dbReference>
<reference evidence="2" key="1">
    <citation type="journal article" date="2019" name="Int. J. Syst. Evol. Microbiol.">
        <title>The Global Catalogue of Microorganisms (GCM) 10K type strain sequencing project: providing services to taxonomists for standard genome sequencing and annotation.</title>
        <authorList>
            <consortium name="The Broad Institute Genomics Platform"/>
            <consortium name="The Broad Institute Genome Sequencing Center for Infectious Disease"/>
            <person name="Wu L."/>
            <person name="Ma J."/>
        </authorList>
    </citation>
    <scope>NUCLEOTIDE SEQUENCE [LARGE SCALE GENOMIC DNA]</scope>
    <source>
        <strain evidence="2">CGMCC 1.3240</strain>
    </source>
</reference>
<protein>
    <recommendedName>
        <fullName evidence="3">ROK family transcriptional regulator</fullName>
    </recommendedName>
</protein>
<gene>
    <name evidence="1" type="ORF">ACFPYJ_32125</name>
</gene>
<evidence type="ECO:0008006" key="3">
    <source>
        <dbReference type="Google" id="ProtNLM"/>
    </source>
</evidence>